<accession>A0A842HH97</accession>
<dbReference type="EMBL" id="JACHVB010000035">
    <property type="protein sequence ID" value="MBC2594934.1"/>
    <property type="molecule type" value="Genomic_DNA"/>
</dbReference>
<keyword evidence="2" id="KW-1185">Reference proteome</keyword>
<dbReference type="Gene3D" id="3.90.640.90">
    <property type="entry name" value="Anti-proliferative protein, N-terminal domain"/>
    <property type="match status" value="1"/>
</dbReference>
<proteinExistence type="predicted"/>
<organism evidence="1 2">
    <name type="scientific">Ruficoccus amylovorans</name>
    <dbReference type="NCBI Taxonomy" id="1804625"/>
    <lineage>
        <taxon>Bacteria</taxon>
        <taxon>Pseudomonadati</taxon>
        <taxon>Verrucomicrobiota</taxon>
        <taxon>Opitutia</taxon>
        <taxon>Puniceicoccales</taxon>
        <taxon>Cerasicoccaceae</taxon>
        <taxon>Ruficoccus</taxon>
    </lineage>
</organism>
<dbReference type="RefSeq" id="WP_185675900.1">
    <property type="nucleotide sequence ID" value="NZ_JACHVB010000035.1"/>
</dbReference>
<evidence type="ECO:0000313" key="2">
    <source>
        <dbReference type="Proteomes" id="UP000546464"/>
    </source>
</evidence>
<sequence length="185" mass="21349">METQIKAAVQWWSGYLRHHAHAKADGRRIDRESLRAFEDSLSRRLPGFLRLRGWERAISSSGYAESHRVLVWQENPCPILAAALLDAGMVVKEDTDDDPFVCVRMHISPRRVSVQHDDSPAEIIWAPTPRTDEFFDDRDCADEVRRFCEYLEIEGISLRSNCLELQEQVAAWRRKAFALEGKVEP</sequence>
<name>A0A842HH97_9BACT</name>
<dbReference type="InterPro" id="IPR036054">
    <property type="entry name" value="BTG-like_sf"/>
</dbReference>
<dbReference type="Proteomes" id="UP000546464">
    <property type="component" value="Unassembled WGS sequence"/>
</dbReference>
<reference evidence="1 2" key="1">
    <citation type="submission" date="2020-07" db="EMBL/GenBank/DDBJ databases">
        <authorList>
            <person name="Feng X."/>
        </authorList>
    </citation>
    <scope>NUCLEOTIDE SEQUENCE [LARGE SCALE GENOMIC DNA]</scope>
    <source>
        <strain evidence="1 2">JCM31066</strain>
    </source>
</reference>
<dbReference type="AlphaFoldDB" id="A0A842HH97"/>
<protein>
    <submittedName>
        <fullName evidence="1">Uncharacterized protein</fullName>
    </submittedName>
</protein>
<gene>
    <name evidence="1" type="ORF">H5P28_11765</name>
</gene>
<evidence type="ECO:0000313" key="1">
    <source>
        <dbReference type="EMBL" id="MBC2594934.1"/>
    </source>
</evidence>
<comment type="caution">
    <text evidence="1">The sequence shown here is derived from an EMBL/GenBank/DDBJ whole genome shotgun (WGS) entry which is preliminary data.</text>
</comment>